<protein>
    <recommendedName>
        <fullName evidence="6">B box-type domain-containing protein</fullName>
    </recommendedName>
</protein>
<evidence type="ECO:0000256" key="2">
    <source>
        <dbReference type="ARBA" id="ARBA00022771"/>
    </source>
</evidence>
<dbReference type="InterPro" id="IPR049808">
    <property type="entry name" value="CONSTANS-like_Bbox1"/>
</dbReference>
<evidence type="ECO:0000256" key="4">
    <source>
        <dbReference type="PROSITE-ProRule" id="PRU00024"/>
    </source>
</evidence>
<keyword evidence="2 4" id="KW-0863">Zinc-finger</keyword>
<dbReference type="GO" id="GO:0008270">
    <property type="term" value="F:zinc ion binding"/>
    <property type="evidence" value="ECO:0007669"/>
    <property type="project" value="UniProtKB-KW"/>
</dbReference>
<reference evidence="7" key="1">
    <citation type="submission" date="2023-05" db="EMBL/GenBank/DDBJ databases">
        <title>Nepenthes gracilis genome sequencing.</title>
        <authorList>
            <person name="Fukushima K."/>
        </authorList>
    </citation>
    <scope>NUCLEOTIDE SEQUENCE</scope>
    <source>
        <strain evidence="7">SING2019-196</strain>
    </source>
</reference>
<evidence type="ECO:0000313" key="7">
    <source>
        <dbReference type="EMBL" id="GMH31013.1"/>
    </source>
</evidence>
<dbReference type="AlphaFoldDB" id="A0AAD3TL74"/>
<feature type="domain" description="B box-type" evidence="6">
    <location>
        <begin position="25"/>
        <end position="72"/>
    </location>
</feature>
<evidence type="ECO:0000256" key="3">
    <source>
        <dbReference type="ARBA" id="ARBA00022833"/>
    </source>
</evidence>
<dbReference type="EMBL" id="BSYO01000039">
    <property type="protein sequence ID" value="GMH31013.1"/>
    <property type="molecule type" value="Genomic_DNA"/>
</dbReference>
<dbReference type="PANTHER" id="PTHR31717:SF58">
    <property type="entry name" value="ZINC FINGER PROTEIN CONSTANS-LIKE 13"/>
    <property type="match status" value="1"/>
</dbReference>
<keyword evidence="3" id="KW-0862">Zinc</keyword>
<dbReference type="Pfam" id="PF00643">
    <property type="entry name" value="zf-B_box"/>
    <property type="match status" value="1"/>
</dbReference>
<dbReference type="PANTHER" id="PTHR31717">
    <property type="entry name" value="ZINC FINGER PROTEIN CONSTANS-LIKE 10"/>
    <property type="match status" value="1"/>
</dbReference>
<dbReference type="Proteomes" id="UP001279734">
    <property type="component" value="Unassembled WGS sequence"/>
</dbReference>
<evidence type="ECO:0000256" key="1">
    <source>
        <dbReference type="ARBA" id="ARBA00022723"/>
    </source>
</evidence>
<keyword evidence="1" id="KW-0479">Metal-binding</keyword>
<evidence type="ECO:0000256" key="5">
    <source>
        <dbReference type="SAM" id="MobiDB-lite"/>
    </source>
</evidence>
<dbReference type="SMART" id="SM00336">
    <property type="entry name" value="BBOX"/>
    <property type="match status" value="2"/>
</dbReference>
<comment type="caution">
    <text evidence="7">The sequence shown here is derived from an EMBL/GenBank/DDBJ whole genome shotgun (WGS) entry which is preliminary data.</text>
</comment>
<evidence type="ECO:0000313" key="8">
    <source>
        <dbReference type="Proteomes" id="UP001279734"/>
    </source>
</evidence>
<feature type="region of interest" description="Disordered" evidence="5">
    <location>
        <begin position="1"/>
        <end position="20"/>
    </location>
</feature>
<organism evidence="7 8">
    <name type="scientific">Nepenthes gracilis</name>
    <name type="common">Slender pitcher plant</name>
    <dbReference type="NCBI Taxonomy" id="150966"/>
    <lineage>
        <taxon>Eukaryota</taxon>
        <taxon>Viridiplantae</taxon>
        <taxon>Streptophyta</taxon>
        <taxon>Embryophyta</taxon>
        <taxon>Tracheophyta</taxon>
        <taxon>Spermatophyta</taxon>
        <taxon>Magnoliopsida</taxon>
        <taxon>eudicotyledons</taxon>
        <taxon>Gunneridae</taxon>
        <taxon>Pentapetalae</taxon>
        <taxon>Caryophyllales</taxon>
        <taxon>Nepenthaceae</taxon>
        <taxon>Nepenthes</taxon>
    </lineage>
</organism>
<dbReference type="CDD" id="cd19821">
    <property type="entry name" value="Bbox1_BBX-like"/>
    <property type="match status" value="2"/>
</dbReference>
<accession>A0AAD3TL74</accession>
<gene>
    <name evidence="7" type="ORF">Nepgr_032856</name>
</gene>
<name>A0AAD3TL74_NEPGR</name>
<sequence>MPDSAIKNSPPPNPKSQEDQNLKKTQNRLCDFCGESVALLFCRADSAKLCFACDLEVHSTNPLFTKHTRWQLCDSCDSSPASIFCFTHRSVLCQNCDFELHSSLTNSPVHDRRALEGFNGCPSVSQLSIFLGFEDCDPKFLFLGDGRECVGVGGGVFVESEENDDGVSDLLAWDTPAIFSIDELIVSTDKNHNFEALGVPPLPKDRNFSCGKHKQDILDQLRKLAKLEPNLNHEAELVVGNQFMAEEDSFVVHDIHEVPCLDSEQIVFSGHEASSYPWFSDGCNEAANEILLSSTLFGGYIEESVVKSEIDLASGCDANLLGNVWHPHNANMTEPPVFSPKIPGHEFNTVDRDSALSRYKEKKRTRRYDKHISASGANTI</sequence>
<keyword evidence="8" id="KW-1185">Reference proteome</keyword>
<proteinExistence type="predicted"/>
<evidence type="ECO:0000259" key="6">
    <source>
        <dbReference type="PROSITE" id="PS50119"/>
    </source>
</evidence>
<dbReference type="PROSITE" id="PS50119">
    <property type="entry name" value="ZF_BBOX"/>
    <property type="match status" value="2"/>
</dbReference>
<dbReference type="InterPro" id="IPR000315">
    <property type="entry name" value="Znf_B-box"/>
</dbReference>
<feature type="domain" description="B box-type" evidence="6">
    <location>
        <begin position="68"/>
        <end position="115"/>
    </location>
</feature>